<dbReference type="AlphaFoldDB" id="A0A9J6HDW6"/>
<sequence length="179" mass="19623">MRRSSLECSRPNGVAGANSVNNGPTHSHRFRTVPSVWPSNLDQEFGTIACSFQTRSYFGMDTGFPGVLVRLNHQEKKPFSVLNALDDAQLGPSTYQCALVQENVNILNIITQVGLTFPEENGNPAPNCPPGSLTSSSITRASVWVRDSIRLLLKSGVHCSAVHCLRCHHRQRQVAHLSC</sequence>
<dbReference type="VEuPathDB" id="VectorBase:HLOH_061208"/>
<feature type="region of interest" description="Disordered" evidence="1">
    <location>
        <begin position="1"/>
        <end position="27"/>
    </location>
</feature>
<proteinExistence type="predicted"/>
<evidence type="ECO:0000313" key="2">
    <source>
        <dbReference type="EMBL" id="KAH9385037.1"/>
    </source>
</evidence>
<dbReference type="Gene3D" id="3.30.420.10">
    <property type="entry name" value="Ribonuclease H-like superfamily/Ribonuclease H"/>
    <property type="match status" value="1"/>
</dbReference>
<dbReference type="GO" id="GO:0030014">
    <property type="term" value="C:CCR4-NOT complex"/>
    <property type="evidence" value="ECO:0007669"/>
    <property type="project" value="InterPro"/>
</dbReference>
<protein>
    <submittedName>
        <fullName evidence="2">Uncharacterized protein</fullName>
    </submittedName>
</protein>
<feature type="compositionally biased region" description="Low complexity" evidence="1">
    <location>
        <begin position="12"/>
        <end position="23"/>
    </location>
</feature>
<dbReference type="InterPro" id="IPR012337">
    <property type="entry name" value="RNaseH-like_sf"/>
</dbReference>
<reference evidence="2 3" key="1">
    <citation type="journal article" date="2020" name="Cell">
        <title>Large-Scale Comparative Analyses of Tick Genomes Elucidate Their Genetic Diversity and Vector Capacities.</title>
        <authorList>
            <consortium name="Tick Genome and Microbiome Consortium (TIGMIC)"/>
            <person name="Jia N."/>
            <person name="Wang J."/>
            <person name="Shi W."/>
            <person name="Du L."/>
            <person name="Sun Y."/>
            <person name="Zhan W."/>
            <person name="Jiang J.F."/>
            <person name="Wang Q."/>
            <person name="Zhang B."/>
            <person name="Ji P."/>
            <person name="Bell-Sakyi L."/>
            <person name="Cui X.M."/>
            <person name="Yuan T.T."/>
            <person name="Jiang B.G."/>
            <person name="Yang W.F."/>
            <person name="Lam T.T."/>
            <person name="Chang Q.C."/>
            <person name="Ding S.J."/>
            <person name="Wang X.J."/>
            <person name="Zhu J.G."/>
            <person name="Ruan X.D."/>
            <person name="Zhao L."/>
            <person name="Wei J.T."/>
            <person name="Ye R.Z."/>
            <person name="Que T.C."/>
            <person name="Du C.H."/>
            <person name="Zhou Y.H."/>
            <person name="Cheng J.X."/>
            <person name="Dai P.F."/>
            <person name="Guo W.B."/>
            <person name="Han X.H."/>
            <person name="Huang E.J."/>
            <person name="Li L.F."/>
            <person name="Wei W."/>
            <person name="Gao Y.C."/>
            <person name="Liu J.Z."/>
            <person name="Shao H.Z."/>
            <person name="Wang X."/>
            <person name="Wang C.C."/>
            <person name="Yang T.C."/>
            <person name="Huo Q.B."/>
            <person name="Li W."/>
            <person name="Chen H.Y."/>
            <person name="Chen S.E."/>
            <person name="Zhou L.G."/>
            <person name="Ni X.B."/>
            <person name="Tian J.H."/>
            <person name="Sheng Y."/>
            <person name="Liu T."/>
            <person name="Pan Y.S."/>
            <person name="Xia L.Y."/>
            <person name="Li J."/>
            <person name="Zhao F."/>
            <person name="Cao W.C."/>
        </authorList>
    </citation>
    <scope>NUCLEOTIDE SEQUENCE [LARGE SCALE GENOMIC DNA]</scope>
    <source>
        <strain evidence="2">HaeL-2018</strain>
    </source>
</reference>
<dbReference type="PANTHER" id="PTHR10797">
    <property type="entry name" value="CCR4-NOT TRANSCRIPTION COMPLEX SUBUNIT"/>
    <property type="match status" value="1"/>
</dbReference>
<gene>
    <name evidence="2" type="ORF">HPB48_027076</name>
</gene>
<dbReference type="EMBL" id="JABSTR010003739">
    <property type="protein sequence ID" value="KAH9385037.1"/>
    <property type="molecule type" value="Genomic_DNA"/>
</dbReference>
<organism evidence="2 3">
    <name type="scientific">Haemaphysalis longicornis</name>
    <name type="common">Bush tick</name>
    <dbReference type="NCBI Taxonomy" id="44386"/>
    <lineage>
        <taxon>Eukaryota</taxon>
        <taxon>Metazoa</taxon>
        <taxon>Ecdysozoa</taxon>
        <taxon>Arthropoda</taxon>
        <taxon>Chelicerata</taxon>
        <taxon>Arachnida</taxon>
        <taxon>Acari</taxon>
        <taxon>Parasitiformes</taxon>
        <taxon>Ixodida</taxon>
        <taxon>Ixodoidea</taxon>
        <taxon>Ixodidae</taxon>
        <taxon>Haemaphysalinae</taxon>
        <taxon>Haemaphysalis</taxon>
    </lineage>
</organism>
<dbReference type="Proteomes" id="UP000821853">
    <property type="component" value="Unassembled WGS sequence"/>
</dbReference>
<comment type="caution">
    <text evidence="2">The sequence shown here is derived from an EMBL/GenBank/DDBJ whole genome shotgun (WGS) entry which is preliminary data.</text>
</comment>
<evidence type="ECO:0000313" key="3">
    <source>
        <dbReference type="Proteomes" id="UP000821853"/>
    </source>
</evidence>
<name>A0A9J6HDW6_HAELO</name>
<dbReference type="SUPFAM" id="SSF53098">
    <property type="entry name" value="Ribonuclease H-like"/>
    <property type="match status" value="1"/>
</dbReference>
<keyword evidence="3" id="KW-1185">Reference proteome</keyword>
<dbReference type="GO" id="GO:0004535">
    <property type="term" value="F:poly(A)-specific ribonuclease activity"/>
    <property type="evidence" value="ECO:0007669"/>
    <property type="project" value="InterPro"/>
</dbReference>
<evidence type="ECO:0000256" key="1">
    <source>
        <dbReference type="SAM" id="MobiDB-lite"/>
    </source>
</evidence>
<dbReference type="InterPro" id="IPR036397">
    <property type="entry name" value="RNaseH_sf"/>
</dbReference>
<accession>A0A9J6HDW6</accession>
<dbReference type="InterPro" id="IPR039637">
    <property type="entry name" value="CNOT7/CNOT8/Pop2"/>
</dbReference>
<dbReference type="GO" id="GO:0003676">
    <property type="term" value="F:nucleic acid binding"/>
    <property type="evidence" value="ECO:0007669"/>
    <property type="project" value="InterPro"/>
</dbReference>